<organism evidence="1 2">
    <name type="scientific">Rickenella mellea</name>
    <dbReference type="NCBI Taxonomy" id="50990"/>
    <lineage>
        <taxon>Eukaryota</taxon>
        <taxon>Fungi</taxon>
        <taxon>Dikarya</taxon>
        <taxon>Basidiomycota</taxon>
        <taxon>Agaricomycotina</taxon>
        <taxon>Agaricomycetes</taxon>
        <taxon>Hymenochaetales</taxon>
        <taxon>Rickenellaceae</taxon>
        <taxon>Rickenella</taxon>
    </lineage>
</organism>
<dbReference type="EMBL" id="ML170186">
    <property type="protein sequence ID" value="TDL20675.1"/>
    <property type="molecule type" value="Genomic_DNA"/>
</dbReference>
<dbReference type="OrthoDB" id="3365698at2759"/>
<evidence type="ECO:0008006" key="3">
    <source>
        <dbReference type="Google" id="ProtNLM"/>
    </source>
</evidence>
<proteinExistence type="predicted"/>
<dbReference type="Proteomes" id="UP000294933">
    <property type="component" value="Unassembled WGS sequence"/>
</dbReference>
<reference evidence="1 2" key="1">
    <citation type="submission" date="2018-06" db="EMBL/GenBank/DDBJ databases">
        <title>A transcriptomic atlas of mushroom development highlights an independent origin of complex multicellularity.</title>
        <authorList>
            <consortium name="DOE Joint Genome Institute"/>
            <person name="Krizsan K."/>
            <person name="Almasi E."/>
            <person name="Merenyi Z."/>
            <person name="Sahu N."/>
            <person name="Viragh M."/>
            <person name="Koszo T."/>
            <person name="Mondo S."/>
            <person name="Kiss B."/>
            <person name="Balint B."/>
            <person name="Kues U."/>
            <person name="Barry K."/>
            <person name="Hegedus J.C."/>
            <person name="Henrissat B."/>
            <person name="Johnson J."/>
            <person name="Lipzen A."/>
            <person name="Ohm R."/>
            <person name="Nagy I."/>
            <person name="Pangilinan J."/>
            <person name="Yan J."/>
            <person name="Xiong Y."/>
            <person name="Grigoriev I.V."/>
            <person name="Hibbett D.S."/>
            <person name="Nagy L.G."/>
        </authorList>
    </citation>
    <scope>NUCLEOTIDE SEQUENCE [LARGE SCALE GENOMIC DNA]</scope>
    <source>
        <strain evidence="1 2">SZMC22713</strain>
    </source>
</reference>
<name>A0A4Y7PZU2_9AGAM</name>
<evidence type="ECO:0000313" key="2">
    <source>
        <dbReference type="Proteomes" id="UP000294933"/>
    </source>
</evidence>
<sequence length="203" mass="22656">MLTQYPARVEWGGVNVALDWLDNCPSLTRIAFCSDSNRNFLPIDTRPSGIRIHALPSLVQCHFNVPDNVQTALLLDGLQLPSLKFFGLARVTFSQGVDNLDYSGLVRFMQCSRPALTVLILVVQGMTTAELHNCLRCVPSLVALRVHIQHVSEDSIGPFLAPSPTHSKSVLCPNLKFYGYLAMMMRCVKLWRIWMLTAVGLRS</sequence>
<protein>
    <recommendedName>
        <fullName evidence="3">F-box domain-containing protein</fullName>
    </recommendedName>
</protein>
<dbReference type="VEuPathDB" id="FungiDB:BD410DRAFT_363298"/>
<dbReference type="AlphaFoldDB" id="A0A4Y7PZU2"/>
<accession>A0A4Y7PZU2</accession>
<keyword evidence="2" id="KW-1185">Reference proteome</keyword>
<gene>
    <name evidence="1" type="ORF">BD410DRAFT_363298</name>
</gene>
<evidence type="ECO:0000313" key="1">
    <source>
        <dbReference type="EMBL" id="TDL20675.1"/>
    </source>
</evidence>
<dbReference type="STRING" id="50990.A0A4Y7PZU2"/>